<accession>A0ABY7WLA8</accession>
<dbReference type="Gene3D" id="3.40.630.30">
    <property type="match status" value="1"/>
</dbReference>
<dbReference type="InterPro" id="IPR016181">
    <property type="entry name" value="Acyl_CoA_acyltransferase"/>
</dbReference>
<organism evidence="2 3">
    <name type="scientific">Sphingobacterium oryzagri</name>
    <dbReference type="NCBI Taxonomy" id="3025669"/>
    <lineage>
        <taxon>Bacteria</taxon>
        <taxon>Pseudomonadati</taxon>
        <taxon>Bacteroidota</taxon>
        <taxon>Sphingobacteriia</taxon>
        <taxon>Sphingobacteriales</taxon>
        <taxon>Sphingobacteriaceae</taxon>
        <taxon>Sphingobacterium</taxon>
    </lineage>
</organism>
<sequence length="99" mass="11343">METFEVVLNETGRGELRLLSDAVQAGKMDIFIRNGVLTVYHTEVDPIHEGKGFAKLLLEELVRKARAEILLIKPLCPYVHAQFKKYPEAYADVWLKTEK</sequence>
<reference evidence="2 3" key="1">
    <citation type="submission" date="2023-02" db="EMBL/GenBank/DDBJ databases">
        <title>Genome sequence of Sphingobacterium sp. KACC 22765.</title>
        <authorList>
            <person name="Kim S."/>
            <person name="Heo J."/>
            <person name="Kwon S.-W."/>
        </authorList>
    </citation>
    <scope>NUCLEOTIDE SEQUENCE [LARGE SCALE GENOMIC DNA]</scope>
    <source>
        <strain evidence="2 3">KACC 22765</strain>
    </source>
</reference>
<protein>
    <submittedName>
        <fullName evidence="2">GNAT family N-acetyltransferase</fullName>
    </submittedName>
</protein>
<dbReference type="SUPFAM" id="SSF55729">
    <property type="entry name" value="Acyl-CoA N-acyltransferases (Nat)"/>
    <property type="match status" value="1"/>
</dbReference>
<keyword evidence="3" id="KW-1185">Reference proteome</keyword>
<dbReference type="RefSeq" id="WP_274268646.1">
    <property type="nucleotide sequence ID" value="NZ_CP117880.1"/>
</dbReference>
<dbReference type="Pfam" id="PF14542">
    <property type="entry name" value="Acetyltransf_CG"/>
    <property type="match status" value="1"/>
</dbReference>
<dbReference type="Proteomes" id="UP001221558">
    <property type="component" value="Chromosome"/>
</dbReference>
<name>A0ABY7WLA8_9SPHI</name>
<dbReference type="PROSITE" id="PS51729">
    <property type="entry name" value="GNAT_YJDJ"/>
    <property type="match status" value="1"/>
</dbReference>
<gene>
    <name evidence="2" type="ORF">PQ465_06060</name>
</gene>
<evidence type="ECO:0000313" key="2">
    <source>
        <dbReference type="EMBL" id="WDF69938.1"/>
    </source>
</evidence>
<feature type="domain" description="N-acetyltransferase" evidence="1">
    <location>
        <begin position="8"/>
        <end position="95"/>
    </location>
</feature>
<evidence type="ECO:0000259" key="1">
    <source>
        <dbReference type="PROSITE" id="PS51729"/>
    </source>
</evidence>
<proteinExistence type="predicted"/>
<dbReference type="EMBL" id="CP117880">
    <property type="protein sequence ID" value="WDF69938.1"/>
    <property type="molecule type" value="Genomic_DNA"/>
</dbReference>
<evidence type="ECO:0000313" key="3">
    <source>
        <dbReference type="Proteomes" id="UP001221558"/>
    </source>
</evidence>
<dbReference type="InterPro" id="IPR031165">
    <property type="entry name" value="GNAT_YJDJ"/>
</dbReference>